<keyword evidence="5" id="KW-1185">Reference proteome</keyword>
<dbReference type="PANTHER" id="PTHR24366">
    <property type="entry name" value="IG(IMMUNOGLOBULIN) AND LRR(LEUCINE RICH REPEAT) DOMAINS"/>
    <property type="match status" value="1"/>
</dbReference>
<feature type="region of interest" description="Disordered" evidence="3">
    <location>
        <begin position="266"/>
        <end position="296"/>
    </location>
</feature>
<protein>
    <submittedName>
        <fullName evidence="4">Uncharacterized protein</fullName>
    </submittedName>
</protein>
<dbReference type="InterPro" id="IPR001611">
    <property type="entry name" value="Leu-rich_rpt"/>
</dbReference>
<dbReference type="Pfam" id="PF13855">
    <property type="entry name" value="LRR_8"/>
    <property type="match status" value="1"/>
</dbReference>
<dbReference type="SMART" id="SM00369">
    <property type="entry name" value="LRR_TYP"/>
    <property type="match status" value="3"/>
</dbReference>
<dbReference type="Proteomes" id="UP001283361">
    <property type="component" value="Unassembled WGS sequence"/>
</dbReference>
<proteinExistence type="predicted"/>
<evidence type="ECO:0000256" key="3">
    <source>
        <dbReference type="SAM" id="MobiDB-lite"/>
    </source>
</evidence>
<accession>A0AAE1DGG6</accession>
<dbReference type="InterPro" id="IPR003591">
    <property type="entry name" value="Leu-rich_rpt_typical-subtyp"/>
</dbReference>
<dbReference type="SUPFAM" id="SSF52058">
    <property type="entry name" value="L domain-like"/>
    <property type="match status" value="1"/>
</dbReference>
<keyword evidence="2" id="KW-0677">Repeat</keyword>
<dbReference type="EMBL" id="JAWDGP010003892">
    <property type="protein sequence ID" value="KAK3769652.1"/>
    <property type="molecule type" value="Genomic_DNA"/>
</dbReference>
<dbReference type="Gene3D" id="3.80.10.10">
    <property type="entry name" value="Ribonuclease Inhibitor"/>
    <property type="match status" value="1"/>
</dbReference>
<evidence type="ECO:0000313" key="4">
    <source>
        <dbReference type="EMBL" id="KAK3769652.1"/>
    </source>
</evidence>
<feature type="compositionally biased region" description="Polar residues" evidence="3">
    <location>
        <begin position="266"/>
        <end position="283"/>
    </location>
</feature>
<organism evidence="4 5">
    <name type="scientific">Elysia crispata</name>
    <name type="common">lettuce slug</name>
    <dbReference type="NCBI Taxonomy" id="231223"/>
    <lineage>
        <taxon>Eukaryota</taxon>
        <taxon>Metazoa</taxon>
        <taxon>Spiralia</taxon>
        <taxon>Lophotrochozoa</taxon>
        <taxon>Mollusca</taxon>
        <taxon>Gastropoda</taxon>
        <taxon>Heterobranchia</taxon>
        <taxon>Euthyneura</taxon>
        <taxon>Panpulmonata</taxon>
        <taxon>Sacoglossa</taxon>
        <taxon>Placobranchoidea</taxon>
        <taxon>Plakobranchidae</taxon>
        <taxon>Elysia</taxon>
    </lineage>
</organism>
<name>A0AAE1DGG6_9GAST</name>
<dbReference type="PANTHER" id="PTHR24366:SF96">
    <property type="entry name" value="LEUCINE RICH REPEAT CONTAINING 53"/>
    <property type="match status" value="1"/>
</dbReference>
<evidence type="ECO:0000256" key="2">
    <source>
        <dbReference type="ARBA" id="ARBA00022737"/>
    </source>
</evidence>
<keyword evidence="1" id="KW-0433">Leucine-rich repeat</keyword>
<gene>
    <name evidence="4" type="ORF">RRG08_004904</name>
</gene>
<dbReference type="InterPro" id="IPR032675">
    <property type="entry name" value="LRR_dom_sf"/>
</dbReference>
<evidence type="ECO:0000313" key="5">
    <source>
        <dbReference type="Proteomes" id="UP001283361"/>
    </source>
</evidence>
<sequence length="296" mass="33395">MRCFTFGKSIFLNANIDHGRFIKNSFVSNITDVLKVFDVSYMVSLNLEINSLSTLESEVFHSARRLEYLDSNQCLNRDLSNTQLDHLMTDALVGLPKLKDLDLRFNELEVLPSQLFNQNPKVQDLKLSNNKINTIHNDTFAGLGELWTLAVPTEIEHYKERFKPSLAAGARYDLIVGPSTMSCHSSAVPTEIEHYKERFKPSLAAGARYDLIVGPSTMSCHSSAVPTEIEHYKERFKPSLAAGARQASRDITITPRQTSRDITITPRQASRDITITPRQTTKLTKPKHTSRSIQTE</sequence>
<reference evidence="4" key="1">
    <citation type="journal article" date="2023" name="G3 (Bethesda)">
        <title>A reference genome for the long-term kleptoplast-retaining sea slug Elysia crispata morphotype clarki.</title>
        <authorList>
            <person name="Eastman K.E."/>
            <person name="Pendleton A.L."/>
            <person name="Shaikh M.A."/>
            <person name="Suttiyut T."/>
            <person name="Ogas R."/>
            <person name="Tomko P."/>
            <person name="Gavelis G."/>
            <person name="Widhalm J.R."/>
            <person name="Wisecaver J.H."/>
        </authorList>
    </citation>
    <scope>NUCLEOTIDE SEQUENCE</scope>
    <source>
        <strain evidence="4">ECLA1</strain>
    </source>
</reference>
<evidence type="ECO:0000256" key="1">
    <source>
        <dbReference type="ARBA" id="ARBA00022614"/>
    </source>
</evidence>
<comment type="caution">
    <text evidence="4">The sequence shown here is derived from an EMBL/GenBank/DDBJ whole genome shotgun (WGS) entry which is preliminary data.</text>
</comment>
<dbReference type="AlphaFoldDB" id="A0AAE1DGG6"/>